<dbReference type="RefSeq" id="WP_124793798.1">
    <property type="nucleotide sequence ID" value="NZ_RQYC01000001.1"/>
</dbReference>
<sequence length="74" mass="8123">MNATEILGYAASVIVAISFLIGNVRLLRIWNSAGAACFVVYGALIGSYPVALLNVFIVMVNIWHIIRLQQEEKS</sequence>
<accession>A0A3P2A8A1</accession>
<dbReference type="OrthoDB" id="122062at2"/>
<dbReference type="AlphaFoldDB" id="A0A3P2A8A1"/>
<keyword evidence="1" id="KW-0812">Transmembrane</keyword>
<keyword evidence="3" id="KW-1185">Reference proteome</keyword>
<feature type="transmembrane region" description="Helical" evidence="1">
    <location>
        <begin position="6"/>
        <end position="26"/>
    </location>
</feature>
<keyword evidence="1" id="KW-1133">Transmembrane helix</keyword>
<keyword evidence="1" id="KW-0472">Membrane</keyword>
<comment type="caution">
    <text evidence="2">The sequence shown here is derived from an EMBL/GenBank/DDBJ whole genome shotgun (WGS) entry which is preliminary data.</text>
</comment>
<proteinExistence type="predicted"/>
<dbReference type="Pfam" id="PF10688">
    <property type="entry name" value="Imp-YgjV"/>
    <property type="match status" value="1"/>
</dbReference>
<dbReference type="EMBL" id="RQYC01000001">
    <property type="protein sequence ID" value="RRD91601.1"/>
    <property type="molecule type" value="Genomic_DNA"/>
</dbReference>
<feature type="transmembrane region" description="Helical" evidence="1">
    <location>
        <begin position="38"/>
        <end position="66"/>
    </location>
</feature>
<reference evidence="2 3" key="1">
    <citation type="submission" date="2018-11" db="EMBL/GenBank/DDBJ databases">
        <title>Genomes From Bacteria Associated with the Canine Oral Cavity: a Test Case for Automated Genome-Based Taxonomic Assignment.</title>
        <authorList>
            <person name="Coil D.A."/>
            <person name="Jospin G."/>
            <person name="Darling A.E."/>
            <person name="Wallis C."/>
            <person name="Davis I.J."/>
            <person name="Harris S."/>
            <person name="Eisen J.A."/>
            <person name="Holcombe L.J."/>
            <person name="O'Flynn C."/>
        </authorList>
    </citation>
    <scope>NUCLEOTIDE SEQUENCE [LARGE SCALE GENOMIC DNA]</scope>
    <source>
        <strain evidence="2 3">COT-280</strain>
    </source>
</reference>
<evidence type="ECO:0000313" key="2">
    <source>
        <dbReference type="EMBL" id="RRD91601.1"/>
    </source>
</evidence>
<name>A0A3P2A8A1_9NEIS</name>
<dbReference type="STRING" id="1121352.GCA_000620925_00507"/>
<gene>
    <name evidence="2" type="ORF">EII21_00810</name>
</gene>
<dbReference type="InterPro" id="IPR019629">
    <property type="entry name" value="Uncharacterised_HI1736/YgjV"/>
</dbReference>
<organism evidence="2 3">
    <name type="scientific">Conchiformibius steedae</name>
    <dbReference type="NCBI Taxonomy" id="153493"/>
    <lineage>
        <taxon>Bacteria</taxon>
        <taxon>Pseudomonadati</taxon>
        <taxon>Pseudomonadota</taxon>
        <taxon>Betaproteobacteria</taxon>
        <taxon>Neisseriales</taxon>
        <taxon>Neisseriaceae</taxon>
        <taxon>Conchiformibius</taxon>
    </lineage>
</organism>
<evidence type="ECO:0000256" key="1">
    <source>
        <dbReference type="SAM" id="Phobius"/>
    </source>
</evidence>
<evidence type="ECO:0000313" key="3">
    <source>
        <dbReference type="Proteomes" id="UP000269923"/>
    </source>
</evidence>
<protein>
    <submittedName>
        <fullName evidence="2">Lactate dehydrogenase</fullName>
    </submittedName>
</protein>
<dbReference type="Proteomes" id="UP000269923">
    <property type="component" value="Unassembled WGS sequence"/>
</dbReference>